<dbReference type="PROSITE" id="PS00973">
    <property type="entry name" value="USP_2"/>
    <property type="match status" value="1"/>
</dbReference>
<evidence type="ECO:0000259" key="9">
    <source>
        <dbReference type="PROSITE" id="PS50235"/>
    </source>
</evidence>
<dbReference type="EMBL" id="JAPDFW010000100">
    <property type="protein sequence ID" value="KAJ5069990.1"/>
    <property type="molecule type" value="Genomic_DNA"/>
</dbReference>
<keyword evidence="4" id="KW-0833">Ubl conjugation pathway</keyword>
<sequence length="854" mass="101114">MQHELKNIVHEISQGIEKDSQNTSKAQPYEQFLKNYRARFPEYSKMKKLEMEKKKTEEEKQKQEEEEILKEYQKEMETEKKQNQEQKLQDRKTLISDLFYGAMKQFIETKEEDDSLLSFINEMKFGQIILDISTSDLYSSLDEYTSETSIEFTTPKKFKTQAQKRTSVIQFPPVLILQLQRVTFDQKQKKSVKNNSKFSFDQVIHLDRYLDQNFEKTSAKRKQNEILRNKKNDFEKELQKLNEYGEKKQPLTSYLKTVKSYFESCAKKTEENADQDEKSKQYKTSISLIETETEKIESQVEDLSKKIKNNAEEMEKMFEDMKELPYYLFSILVHRGVSLSGHYWAFIYDYSQECWWKFNDQVVTKVTSEEVFKNSYGDGMDSANAYCLIYLNEEVHRSMQKQKIFIEKEAEEKKEEIIGAQAHLQIDFVHEPEKNQQPRAQITIDLTPKIRTSLLNFAEKLKYDLFIPHEIVNEVKEENMKFFNEIWKWEDNTKNNQRSAQNTIEDAPRGSGPFLKKEQTEQIYDATKIQKDETKMSEFEKKHQEIFEMIKYECVSEKNSLVDSSLKSLEHFCLNISDPKITDFSIAKQLFKEIFNQDLEVEHESNNINAIQIYRTHNYPERITKFFNLKIRRWSNYQMYIRNYLCGLNFLMNNDLEHAFQNIVFAYSNLKIANGNINEMILFLLVCIKSVFDKAIETVAQFIKGSQTEDPLSESILKNSLFVASFIHSVFGSKNFDSVRFSHENPDFDEIRILKLRDDFFSSLSKIFNENLEILDRFSQENNSTCQTIFHMYLFLSIPDQLVSNSQPLPIEKELPHPNIIESFKQILSKARSELKTEIENINEFSNFIKAILK</sequence>
<evidence type="ECO:0000256" key="5">
    <source>
        <dbReference type="ARBA" id="ARBA00022801"/>
    </source>
</evidence>
<dbReference type="SUPFAM" id="SSF54001">
    <property type="entry name" value="Cysteine proteinases"/>
    <property type="match status" value="1"/>
</dbReference>
<dbReference type="OrthoDB" id="2420415at2759"/>
<keyword evidence="3" id="KW-0645">Protease</keyword>
<evidence type="ECO:0000256" key="1">
    <source>
        <dbReference type="ARBA" id="ARBA00000707"/>
    </source>
</evidence>
<dbReference type="InterPro" id="IPR028889">
    <property type="entry name" value="USP"/>
</dbReference>
<proteinExistence type="predicted"/>
<accession>A0A9Q0LDP0</accession>
<dbReference type="GO" id="GO:0061136">
    <property type="term" value="P:regulation of proteasomal protein catabolic process"/>
    <property type="evidence" value="ECO:0007669"/>
    <property type="project" value="TreeGrafter"/>
</dbReference>
<feature type="coiled-coil region" evidence="7">
    <location>
        <begin position="286"/>
        <end position="324"/>
    </location>
</feature>
<keyword evidence="5 10" id="KW-0378">Hydrolase</keyword>
<keyword evidence="6" id="KW-0788">Thiol protease</keyword>
<dbReference type="GO" id="GO:0016579">
    <property type="term" value="P:protein deubiquitination"/>
    <property type="evidence" value="ECO:0007669"/>
    <property type="project" value="InterPro"/>
</dbReference>
<dbReference type="CDD" id="cd02257">
    <property type="entry name" value="Peptidase_C19"/>
    <property type="match status" value="1"/>
</dbReference>
<protein>
    <recommendedName>
        <fullName evidence="2">ubiquitinyl hydrolase 1</fullName>
        <ecNumber evidence="2">3.4.19.12</ecNumber>
    </recommendedName>
</protein>
<evidence type="ECO:0000313" key="11">
    <source>
        <dbReference type="Proteomes" id="UP001149090"/>
    </source>
</evidence>
<organism evidence="10 11">
    <name type="scientific">Anaeramoeba ignava</name>
    <name type="common">Anaerobic marine amoeba</name>
    <dbReference type="NCBI Taxonomy" id="1746090"/>
    <lineage>
        <taxon>Eukaryota</taxon>
        <taxon>Metamonada</taxon>
        <taxon>Anaeramoebidae</taxon>
        <taxon>Anaeramoeba</taxon>
    </lineage>
</organism>
<evidence type="ECO:0000256" key="8">
    <source>
        <dbReference type="SAM" id="MobiDB-lite"/>
    </source>
</evidence>
<evidence type="ECO:0000256" key="4">
    <source>
        <dbReference type="ARBA" id="ARBA00022786"/>
    </source>
</evidence>
<dbReference type="GO" id="GO:0070628">
    <property type="term" value="F:proteasome binding"/>
    <property type="evidence" value="ECO:0007669"/>
    <property type="project" value="TreeGrafter"/>
</dbReference>
<evidence type="ECO:0000256" key="2">
    <source>
        <dbReference type="ARBA" id="ARBA00012759"/>
    </source>
</evidence>
<dbReference type="InterPro" id="IPR038765">
    <property type="entry name" value="Papain-like_cys_pep_sf"/>
</dbReference>
<comment type="caution">
    <text evidence="10">The sequence shown here is derived from an EMBL/GenBank/DDBJ whole genome shotgun (WGS) entry which is preliminary data.</text>
</comment>
<dbReference type="AlphaFoldDB" id="A0A9Q0LDP0"/>
<dbReference type="Gene3D" id="3.90.70.10">
    <property type="entry name" value="Cysteine proteinases"/>
    <property type="match status" value="1"/>
</dbReference>
<evidence type="ECO:0000256" key="6">
    <source>
        <dbReference type="ARBA" id="ARBA00022807"/>
    </source>
</evidence>
<gene>
    <name evidence="10" type="ORF">M0811_11355</name>
</gene>
<dbReference type="EC" id="3.4.19.12" evidence="2"/>
<keyword evidence="7" id="KW-0175">Coiled coil</keyword>
<dbReference type="PANTHER" id="PTHR43982">
    <property type="entry name" value="UBIQUITIN CARBOXYL-TERMINAL HYDROLASE"/>
    <property type="match status" value="1"/>
</dbReference>
<feature type="region of interest" description="Disordered" evidence="8">
    <location>
        <begin position="50"/>
        <end position="87"/>
    </location>
</feature>
<reference evidence="10" key="1">
    <citation type="submission" date="2022-10" db="EMBL/GenBank/DDBJ databases">
        <title>Novel sulphate-reducing endosymbionts in the free-living metamonad Anaeramoeba.</title>
        <authorList>
            <person name="Jerlstrom-Hultqvist J."/>
            <person name="Cepicka I."/>
            <person name="Gallot-Lavallee L."/>
            <person name="Salas-Leiva D."/>
            <person name="Curtis B.A."/>
            <person name="Zahonova K."/>
            <person name="Pipaliya S."/>
            <person name="Dacks J."/>
            <person name="Roger A.J."/>
        </authorList>
    </citation>
    <scope>NUCLEOTIDE SEQUENCE</scope>
    <source>
        <strain evidence="10">BMAN</strain>
    </source>
</reference>
<dbReference type="PROSITE" id="PS50235">
    <property type="entry name" value="USP_3"/>
    <property type="match status" value="1"/>
</dbReference>
<keyword evidence="11" id="KW-1185">Reference proteome</keyword>
<dbReference type="InterPro" id="IPR001394">
    <property type="entry name" value="Peptidase_C19_UCH"/>
</dbReference>
<evidence type="ECO:0000256" key="3">
    <source>
        <dbReference type="ARBA" id="ARBA00022670"/>
    </source>
</evidence>
<name>A0A9Q0LDP0_ANAIG</name>
<dbReference type="Pfam" id="PF00443">
    <property type="entry name" value="UCH"/>
    <property type="match status" value="1"/>
</dbReference>
<dbReference type="PANTHER" id="PTHR43982:SF6">
    <property type="entry name" value="UBIQUITIN CARBOXYL-TERMINAL HYDROLASE 2-RELATED"/>
    <property type="match status" value="1"/>
</dbReference>
<evidence type="ECO:0000313" key="10">
    <source>
        <dbReference type="EMBL" id="KAJ5069990.1"/>
    </source>
</evidence>
<comment type="catalytic activity">
    <reaction evidence="1">
        <text>Thiol-dependent hydrolysis of ester, thioester, amide, peptide and isopeptide bonds formed by the C-terminal Gly of ubiquitin (a 76-residue protein attached to proteins as an intracellular targeting signal).</text>
        <dbReference type="EC" id="3.4.19.12"/>
    </reaction>
</comment>
<dbReference type="GO" id="GO:0004843">
    <property type="term" value="F:cysteine-type deubiquitinase activity"/>
    <property type="evidence" value="ECO:0007669"/>
    <property type="project" value="UniProtKB-EC"/>
</dbReference>
<dbReference type="InterPro" id="IPR018200">
    <property type="entry name" value="USP_CS"/>
</dbReference>
<feature type="domain" description="USP" evidence="9">
    <location>
        <begin position="1"/>
        <end position="393"/>
    </location>
</feature>
<evidence type="ECO:0000256" key="7">
    <source>
        <dbReference type="SAM" id="Coils"/>
    </source>
</evidence>
<dbReference type="Proteomes" id="UP001149090">
    <property type="component" value="Unassembled WGS sequence"/>
</dbReference>
<dbReference type="InterPro" id="IPR044635">
    <property type="entry name" value="UBP14-like"/>
</dbReference>
<dbReference type="GO" id="GO:0043161">
    <property type="term" value="P:proteasome-mediated ubiquitin-dependent protein catabolic process"/>
    <property type="evidence" value="ECO:0007669"/>
    <property type="project" value="InterPro"/>
</dbReference>